<keyword evidence="1" id="KW-0732">Signal</keyword>
<reference evidence="2" key="1">
    <citation type="submission" date="2022-01" db="EMBL/GenBank/DDBJ databases">
        <title>Whole genome-based taxonomy of the Shewanellaceae.</title>
        <authorList>
            <person name="Martin-Rodriguez A.J."/>
        </authorList>
    </citation>
    <scope>NUCLEOTIDE SEQUENCE</scope>
    <source>
        <strain evidence="2">DSM 23803</strain>
    </source>
</reference>
<evidence type="ECO:0000256" key="1">
    <source>
        <dbReference type="SAM" id="SignalP"/>
    </source>
</evidence>
<organism evidence="2 3">
    <name type="scientific">Shewanella algicola</name>
    <dbReference type="NCBI Taxonomy" id="640633"/>
    <lineage>
        <taxon>Bacteria</taxon>
        <taxon>Pseudomonadati</taxon>
        <taxon>Pseudomonadota</taxon>
        <taxon>Gammaproteobacteria</taxon>
        <taxon>Alteromonadales</taxon>
        <taxon>Shewanellaceae</taxon>
        <taxon>Shewanella</taxon>
    </lineage>
</organism>
<accession>A0A9X1Z7R8</accession>
<dbReference type="PROSITE" id="PS51257">
    <property type="entry name" value="PROKAR_LIPOPROTEIN"/>
    <property type="match status" value="1"/>
</dbReference>
<gene>
    <name evidence="2" type="ORF">L2749_19165</name>
</gene>
<proteinExistence type="predicted"/>
<evidence type="ECO:0008006" key="4">
    <source>
        <dbReference type="Google" id="ProtNLM"/>
    </source>
</evidence>
<feature type="chain" id="PRO_5040822114" description="Lipoprotein" evidence="1">
    <location>
        <begin position="19"/>
        <end position="132"/>
    </location>
</feature>
<feature type="signal peptide" evidence="1">
    <location>
        <begin position="1"/>
        <end position="18"/>
    </location>
</feature>
<dbReference type="RefSeq" id="WP_188923196.1">
    <property type="nucleotide sequence ID" value="NZ_BMQI01000066.1"/>
</dbReference>
<keyword evidence="3" id="KW-1185">Reference proteome</keyword>
<evidence type="ECO:0000313" key="2">
    <source>
        <dbReference type="EMBL" id="MCL1107340.1"/>
    </source>
</evidence>
<comment type="caution">
    <text evidence="2">The sequence shown here is derived from an EMBL/GenBank/DDBJ whole genome shotgun (WGS) entry which is preliminary data.</text>
</comment>
<protein>
    <recommendedName>
        <fullName evidence="4">Lipoprotein</fullName>
    </recommendedName>
</protein>
<dbReference type="EMBL" id="JAKILJ010000057">
    <property type="protein sequence ID" value="MCL1107340.1"/>
    <property type="molecule type" value="Genomic_DNA"/>
</dbReference>
<sequence length="132" mass="14708">MKFIVFFALMFLSLSCSCTDKYDDESMYDLASKFKDLSQAVDGHLKFSGEQVDDGAQLLSEISERYPQLIAPFKDFTIMTKIQSGNAILLLCDENIAIIEDAGCNGKLDVNHWIDAKADSCEFTIDSALLCQ</sequence>
<dbReference type="Proteomes" id="UP001139408">
    <property type="component" value="Unassembled WGS sequence"/>
</dbReference>
<dbReference type="AlphaFoldDB" id="A0A9X1Z7R8"/>
<name>A0A9X1Z7R8_9GAMM</name>
<evidence type="ECO:0000313" key="3">
    <source>
        <dbReference type="Proteomes" id="UP001139408"/>
    </source>
</evidence>